<evidence type="ECO:0000313" key="7">
    <source>
        <dbReference type="Proteomes" id="UP000198649"/>
    </source>
</evidence>
<dbReference type="PROSITE" id="PS50949">
    <property type="entry name" value="HTH_GNTR"/>
    <property type="match status" value="1"/>
</dbReference>
<dbReference type="Gene3D" id="1.10.10.10">
    <property type="entry name" value="Winged helix-like DNA-binding domain superfamily/Winged helix DNA-binding domain"/>
    <property type="match status" value="1"/>
</dbReference>
<accession>A0A1I3BKZ5</accession>
<dbReference type="PANTHER" id="PTHR46577">
    <property type="entry name" value="HTH-TYPE TRANSCRIPTIONAL REGULATORY PROTEIN GABR"/>
    <property type="match status" value="1"/>
</dbReference>
<dbReference type="RefSeq" id="WP_091109664.1">
    <property type="nucleotide sequence ID" value="NZ_BKAF01000001.1"/>
</dbReference>
<dbReference type="OrthoDB" id="4307011at2"/>
<keyword evidence="2" id="KW-0805">Transcription regulation</keyword>
<evidence type="ECO:0000256" key="1">
    <source>
        <dbReference type="ARBA" id="ARBA00022898"/>
    </source>
</evidence>
<keyword evidence="1" id="KW-0663">Pyridoxal phosphate</keyword>
<name>A0A1I3BKZ5_9ACTN</name>
<keyword evidence="7" id="KW-1185">Reference proteome</keyword>
<keyword evidence="4" id="KW-0804">Transcription</keyword>
<evidence type="ECO:0000256" key="4">
    <source>
        <dbReference type="ARBA" id="ARBA00023163"/>
    </source>
</evidence>
<organism evidence="6 7">
    <name type="scientific">Nocardioides psychrotolerans</name>
    <dbReference type="NCBI Taxonomy" id="1005945"/>
    <lineage>
        <taxon>Bacteria</taxon>
        <taxon>Bacillati</taxon>
        <taxon>Actinomycetota</taxon>
        <taxon>Actinomycetes</taxon>
        <taxon>Propionibacteriales</taxon>
        <taxon>Nocardioidaceae</taxon>
        <taxon>Nocardioides</taxon>
    </lineage>
</organism>
<reference evidence="6 7" key="1">
    <citation type="submission" date="2016-10" db="EMBL/GenBank/DDBJ databases">
        <authorList>
            <person name="de Groot N.N."/>
        </authorList>
    </citation>
    <scope>NUCLEOTIDE SEQUENCE [LARGE SCALE GENOMIC DNA]</scope>
    <source>
        <strain evidence="6 7">CGMCC 1.11156</strain>
    </source>
</reference>
<evidence type="ECO:0000256" key="3">
    <source>
        <dbReference type="ARBA" id="ARBA00023125"/>
    </source>
</evidence>
<gene>
    <name evidence="6" type="ORF">SAMN05216561_101197</name>
</gene>
<dbReference type="GO" id="GO:0003700">
    <property type="term" value="F:DNA-binding transcription factor activity"/>
    <property type="evidence" value="ECO:0007669"/>
    <property type="project" value="InterPro"/>
</dbReference>
<dbReference type="InterPro" id="IPR036388">
    <property type="entry name" value="WH-like_DNA-bd_sf"/>
</dbReference>
<feature type="domain" description="HTH gntR-type" evidence="5">
    <location>
        <begin position="12"/>
        <end position="80"/>
    </location>
</feature>
<proteinExistence type="predicted"/>
<dbReference type="Proteomes" id="UP000198649">
    <property type="component" value="Unassembled WGS sequence"/>
</dbReference>
<dbReference type="CDD" id="cd07377">
    <property type="entry name" value="WHTH_GntR"/>
    <property type="match status" value="1"/>
</dbReference>
<dbReference type="InterPro" id="IPR036390">
    <property type="entry name" value="WH_DNA-bd_sf"/>
</dbReference>
<dbReference type="InterPro" id="IPR000524">
    <property type="entry name" value="Tscrpt_reg_HTH_GntR"/>
</dbReference>
<dbReference type="Pfam" id="PF00392">
    <property type="entry name" value="GntR"/>
    <property type="match status" value="1"/>
</dbReference>
<dbReference type="EMBL" id="FOQG01000001">
    <property type="protein sequence ID" value="SFH62938.1"/>
    <property type="molecule type" value="Genomic_DNA"/>
</dbReference>
<dbReference type="STRING" id="1005945.SAMN05216561_101197"/>
<evidence type="ECO:0000256" key="2">
    <source>
        <dbReference type="ARBA" id="ARBA00023015"/>
    </source>
</evidence>
<sequence length="126" mass="12871">MTVLPLDPALPEPPFEQLRTQIAGRASDGDLPAGTKLPTVRALAEQLGLAPNTVARAYKELEADGVVVTEGRRGTFVAAAAGDGTPADVAAAAAELATAARRSGLTLAQTQRLLDAAWAGPQSART</sequence>
<dbReference type="AlphaFoldDB" id="A0A1I3BKZ5"/>
<keyword evidence="3 6" id="KW-0238">DNA-binding</keyword>
<protein>
    <submittedName>
        <fullName evidence="6">DNA-binding transcriptional regulator YhcF, GntR family</fullName>
    </submittedName>
</protein>
<dbReference type="PANTHER" id="PTHR46577:SF1">
    <property type="entry name" value="HTH-TYPE TRANSCRIPTIONAL REGULATORY PROTEIN GABR"/>
    <property type="match status" value="1"/>
</dbReference>
<dbReference type="SUPFAM" id="SSF46785">
    <property type="entry name" value="Winged helix' DNA-binding domain"/>
    <property type="match status" value="1"/>
</dbReference>
<dbReference type="GO" id="GO:0003677">
    <property type="term" value="F:DNA binding"/>
    <property type="evidence" value="ECO:0007669"/>
    <property type="project" value="UniProtKB-KW"/>
</dbReference>
<evidence type="ECO:0000259" key="5">
    <source>
        <dbReference type="PROSITE" id="PS50949"/>
    </source>
</evidence>
<dbReference type="InterPro" id="IPR051446">
    <property type="entry name" value="HTH_trans_reg/aminotransferase"/>
</dbReference>
<dbReference type="SMART" id="SM00345">
    <property type="entry name" value="HTH_GNTR"/>
    <property type="match status" value="1"/>
</dbReference>
<evidence type="ECO:0000313" key="6">
    <source>
        <dbReference type="EMBL" id="SFH62938.1"/>
    </source>
</evidence>